<dbReference type="EMBL" id="CP015136">
    <property type="protein sequence ID" value="AMY10684.1"/>
    <property type="molecule type" value="Genomic_DNA"/>
</dbReference>
<protein>
    <submittedName>
        <fullName evidence="3">Peroxyureidoacrylate/ureidoacrylate amidohydrolase RutB</fullName>
        <ecNumber evidence="3">3.5.1.110</ecNumber>
    </submittedName>
</protein>
<dbReference type="GO" id="GO:0016787">
    <property type="term" value="F:hydrolase activity"/>
    <property type="evidence" value="ECO:0007669"/>
    <property type="project" value="UniProtKB-KW"/>
</dbReference>
<evidence type="ECO:0000313" key="4">
    <source>
        <dbReference type="Proteomes" id="UP000076079"/>
    </source>
</evidence>
<keyword evidence="4" id="KW-1185">Reference proteome</keyword>
<keyword evidence="1 3" id="KW-0378">Hydrolase</keyword>
<dbReference type="PANTHER" id="PTHR43540">
    <property type="entry name" value="PEROXYUREIDOACRYLATE/UREIDOACRYLATE AMIDOHYDROLASE-RELATED"/>
    <property type="match status" value="1"/>
</dbReference>
<gene>
    <name evidence="3" type="primary">rutB_2</name>
    <name evidence="3" type="ORF">LuPra_03923</name>
</gene>
<dbReference type="Gene3D" id="3.40.50.850">
    <property type="entry name" value="Isochorismatase-like"/>
    <property type="match status" value="1"/>
</dbReference>
<reference evidence="3 4" key="1">
    <citation type="journal article" date="2016" name="Genome Announc.">
        <title>First Complete Genome Sequence of a Subdivision 6 Acidobacterium Strain.</title>
        <authorList>
            <person name="Huang S."/>
            <person name="Vieira S."/>
            <person name="Bunk B."/>
            <person name="Riedel T."/>
            <person name="Sproer C."/>
            <person name="Overmann J."/>
        </authorList>
    </citation>
    <scope>NUCLEOTIDE SEQUENCE [LARGE SCALE GENOMIC DNA]</scope>
    <source>
        <strain evidence="4">DSM 100886 HEG_-6_39</strain>
    </source>
</reference>
<evidence type="ECO:0000313" key="3">
    <source>
        <dbReference type="EMBL" id="AMY10684.1"/>
    </source>
</evidence>
<dbReference type="CDD" id="cd00431">
    <property type="entry name" value="cysteine_hydrolases"/>
    <property type="match status" value="1"/>
</dbReference>
<reference evidence="4" key="2">
    <citation type="submission" date="2016-04" db="EMBL/GenBank/DDBJ databases">
        <title>First Complete Genome Sequence of a Subdivision 6 Acidobacterium.</title>
        <authorList>
            <person name="Huang S."/>
            <person name="Vieira S."/>
            <person name="Bunk B."/>
            <person name="Riedel T."/>
            <person name="Sproeer C."/>
            <person name="Overmann J."/>
        </authorList>
    </citation>
    <scope>NUCLEOTIDE SEQUENCE [LARGE SCALE GENOMIC DNA]</scope>
    <source>
        <strain evidence="4">DSM 100886 HEG_-6_39</strain>
    </source>
</reference>
<dbReference type="EC" id="3.5.1.110" evidence="3"/>
<proteinExistence type="predicted"/>
<dbReference type="RefSeq" id="WP_110172296.1">
    <property type="nucleotide sequence ID" value="NZ_CP015136.1"/>
</dbReference>
<dbReference type="OrthoDB" id="4305745at2"/>
<name>A0A143PS99_LUTPR</name>
<organism evidence="3 4">
    <name type="scientific">Luteitalea pratensis</name>
    <dbReference type="NCBI Taxonomy" id="1855912"/>
    <lineage>
        <taxon>Bacteria</taxon>
        <taxon>Pseudomonadati</taxon>
        <taxon>Acidobacteriota</taxon>
        <taxon>Vicinamibacteria</taxon>
        <taxon>Vicinamibacterales</taxon>
        <taxon>Vicinamibacteraceae</taxon>
        <taxon>Luteitalea</taxon>
    </lineage>
</organism>
<dbReference type="PANTHER" id="PTHR43540:SF6">
    <property type="entry name" value="ISOCHORISMATASE-LIKE DOMAIN-CONTAINING PROTEIN"/>
    <property type="match status" value="1"/>
</dbReference>
<dbReference type="InterPro" id="IPR050272">
    <property type="entry name" value="Isochorismatase-like_hydrls"/>
</dbReference>
<evidence type="ECO:0000256" key="1">
    <source>
        <dbReference type="ARBA" id="ARBA00022801"/>
    </source>
</evidence>
<dbReference type="AlphaFoldDB" id="A0A143PS99"/>
<dbReference type="InterPro" id="IPR000868">
    <property type="entry name" value="Isochorismatase-like_dom"/>
</dbReference>
<sequence>MVTVPVVGTALLLIDVINDLAFDGADALIAQAEAMAKCLATLKGRAIGAGVPCIYVNDNFGQWRSDFRRTVMHCTAASSPGRRVSSRLRPTRHDFFVLKPKHSGFFDTTLDTLLKTLRIRRVIVTGIAGNICVLFTANDAYMRDLKLFAPRDCMVSNTTADNAYALHQIETVMKGNVTPSTALRFGRAKRFPRRDE</sequence>
<dbReference type="STRING" id="1855912.LuPra_03923"/>
<dbReference type="Proteomes" id="UP000076079">
    <property type="component" value="Chromosome"/>
</dbReference>
<feature type="domain" description="Isochorismatase-like" evidence="2">
    <location>
        <begin position="9"/>
        <end position="171"/>
    </location>
</feature>
<dbReference type="Pfam" id="PF00857">
    <property type="entry name" value="Isochorismatase"/>
    <property type="match status" value="1"/>
</dbReference>
<accession>A0A143PS99</accession>
<dbReference type="SUPFAM" id="SSF52499">
    <property type="entry name" value="Isochorismatase-like hydrolases"/>
    <property type="match status" value="1"/>
</dbReference>
<dbReference type="KEGG" id="abac:LuPra_03923"/>
<evidence type="ECO:0000259" key="2">
    <source>
        <dbReference type="Pfam" id="PF00857"/>
    </source>
</evidence>
<dbReference type="InterPro" id="IPR036380">
    <property type="entry name" value="Isochorismatase-like_sf"/>
</dbReference>